<keyword evidence="5" id="KW-1185">Reference proteome</keyword>
<evidence type="ECO:0000256" key="2">
    <source>
        <dbReference type="ARBA" id="ARBA00034247"/>
    </source>
</evidence>
<dbReference type="Pfam" id="PF08448">
    <property type="entry name" value="PAS_4"/>
    <property type="match status" value="1"/>
</dbReference>
<dbReference type="EC" id="2.7.7.65" evidence="1"/>
<dbReference type="Gene3D" id="3.30.450.20">
    <property type="entry name" value="PAS domain"/>
    <property type="match status" value="1"/>
</dbReference>
<dbReference type="SUPFAM" id="SSF55073">
    <property type="entry name" value="Nucleotide cyclase"/>
    <property type="match status" value="1"/>
</dbReference>
<name>A0ABX0FV43_9BURK</name>
<evidence type="ECO:0000259" key="3">
    <source>
        <dbReference type="PROSITE" id="PS50887"/>
    </source>
</evidence>
<dbReference type="Pfam" id="PF00990">
    <property type="entry name" value="GGDEF"/>
    <property type="match status" value="1"/>
</dbReference>
<reference evidence="4 5" key="1">
    <citation type="submission" date="2020-01" db="EMBL/GenBank/DDBJ databases">
        <authorList>
            <person name="Lee S.D."/>
        </authorList>
    </citation>
    <scope>NUCLEOTIDE SEQUENCE [LARGE SCALE GENOMIC DNA]</scope>
    <source>
        <strain evidence="4 5">SAP-35</strain>
    </source>
</reference>
<evidence type="ECO:0000256" key="1">
    <source>
        <dbReference type="ARBA" id="ARBA00012528"/>
    </source>
</evidence>
<gene>
    <name evidence="4" type="ORF">GW587_30425</name>
</gene>
<protein>
    <recommendedName>
        <fullName evidence="1">diguanylate cyclase</fullName>
        <ecNumber evidence="1">2.7.7.65</ecNumber>
    </recommendedName>
</protein>
<dbReference type="Proteomes" id="UP000666369">
    <property type="component" value="Unassembled WGS sequence"/>
</dbReference>
<dbReference type="PROSITE" id="PS50887">
    <property type="entry name" value="GGDEF"/>
    <property type="match status" value="1"/>
</dbReference>
<dbReference type="NCBIfam" id="TIGR00254">
    <property type="entry name" value="GGDEF"/>
    <property type="match status" value="1"/>
</dbReference>
<dbReference type="RefSeq" id="WP_166108669.1">
    <property type="nucleotide sequence ID" value="NZ_JAADJT010000025.1"/>
</dbReference>
<dbReference type="InterPro" id="IPR000014">
    <property type="entry name" value="PAS"/>
</dbReference>
<dbReference type="InterPro" id="IPR043128">
    <property type="entry name" value="Rev_trsase/Diguanyl_cyclase"/>
</dbReference>
<organism evidence="4 5">
    <name type="scientific">Duganella aceris</name>
    <dbReference type="NCBI Taxonomy" id="2703883"/>
    <lineage>
        <taxon>Bacteria</taxon>
        <taxon>Pseudomonadati</taxon>
        <taxon>Pseudomonadota</taxon>
        <taxon>Betaproteobacteria</taxon>
        <taxon>Burkholderiales</taxon>
        <taxon>Oxalobacteraceae</taxon>
        <taxon>Telluria group</taxon>
        <taxon>Duganella</taxon>
    </lineage>
</organism>
<dbReference type="SMART" id="SM00267">
    <property type="entry name" value="GGDEF"/>
    <property type="match status" value="1"/>
</dbReference>
<dbReference type="CDD" id="cd00130">
    <property type="entry name" value="PAS"/>
    <property type="match status" value="1"/>
</dbReference>
<dbReference type="CDD" id="cd01949">
    <property type="entry name" value="GGDEF"/>
    <property type="match status" value="1"/>
</dbReference>
<dbReference type="InterPro" id="IPR000160">
    <property type="entry name" value="GGDEF_dom"/>
</dbReference>
<accession>A0ABX0FV43</accession>
<dbReference type="InterPro" id="IPR013656">
    <property type="entry name" value="PAS_4"/>
</dbReference>
<dbReference type="PANTHER" id="PTHR45138">
    <property type="entry name" value="REGULATORY COMPONENTS OF SENSORY TRANSDUCTION SYSTEM"/>
    <property type="match status" value="1"/>
</dbReference>
<dbReference type="SUPFAM" id="SSF55785">
    <property type="entry name" value="PYP-like sensor domain (PAS domain)"/>
    <property type="match status" value="1"/>
</dbReference>
<evidence type="ECO:0000313" key="5">
    <source>
        <dbReference type="Proteomes" id="UP000666369"/>
    </source>
</evidence>
<dbReference type="EMBL" id="JAADJT010000025">
    <property type="protein sequence ID" value="NGZ88555.1"/>
    <property type="molecule type" value="Genomic_DNA"/>
</dbReference>
<dbReference type="Gene3D" id="3.30.70.270">
    <property type="match status" value="1"/>
</dbReference>
<evidence type="ECO:0000313" key="4">
    <source>
        <dbReference type="EMBL" id="NGZ88555.1"/>
    </source>
</evidence>
<dbReference type="PANTHER" id="PTHR45138:SF9">
    <property type="entry name" value="DIGUANYLATE CYCLASE DGCM-RELATED"/>
    <property type="match status" value="1"/>
</dbReference>
<dbReference type="InterPro" id="IPR029787">
    <property type="entry name" value="Nucleotide_cyclase"/>
</dbReference>
<dbReference type="InterPro" id="IPR050469">
    <property type="entry name" value="Diguanylate_Cyclase"/>
</dbReference>
<proteinExistence type="predicted"/>
<dbReference type="InterPro" id="IPR035965">
    <property type="entry name" value="PAS-like_dom_sf"/>
</dbReference>
<reference evidence="5" key="2">
    <citation type="submission" date="2023-07" db="EMBL/GenBank/DDBJ databases">
        <title>Duganella aceri sp. nov., isolated from tree sap.</title>
        <authorList>
            <person name="Kim I.S."/>
        </authorList>
    </citation>
    <scope>NUCLEOTIDE SEQUENCE [LARGE SCALE GENOMIC DNA]</scope>
    <source>
        <strain evidence="5">SAP-35</strain>
    </source>
</reference>
<comment type="catalytic activity">
    <reaction evidence="2">
        <text>2 GTP = 3',3'-c-di-GMP + 2 diphosphate</text>
        <dbReference type="Rhea" id="RHEA:24898"/>
        <dbReference type="ChEBI" id="CHEBI:33019"/>
        <dbReference type="ChEBI" id="CHEBI:37565"/>
        <dbReference type="ChEBI" id="CHEBI:58805"/>
        <dbReference type="EC" id="2.7.7.65"/>
    </reaction>
</comment>
<comment type="caution">
    <text evidence="4">The sequence shown here is derived from an EMBL/GenBank/DDBJ whole genome shotgun (WGS) entry which is preliminary data.</text>
</comment>
<sequence length="332" mass="35997">MQENAVAPHLPAGSHAHLSGRVLGLAKLGLIVLDANQRIVMWNQWMASHSGLSAHRVQTSELFDLFTELRGQRLEQAVQSAMQSNLPQQLSPSLNRSPFPLYPTGTWGGERIEQSVSVTPFSEGKERYCLIEISDISTTVGRERQLRGQAEALRAQSYVDGLTGIANRRHFDVALDRELRRAIRNDGQLSLLLMDIDSFKAYNDHFGHQQGDACLIHVAETFAATLQRPADLAARYGGEEFGAVLPDTGAEQAALVAESIRARIAALAITHSPAAARPHVTMSIGVATFDKDKLCDAAAMLAAADGCLYAAKHAGRDCVIVHNPTESVNETA</sequence>
<feature type="domain" description="GGDEF" evidence="3">
    <location>
        <begin position="187"/>
        <end position="324"/>
    </location>
</feature>